<accession>A0ABV5U4Y2</accession>
<dbReference type="Gene3D" id="1.20.140.10">
    <property type="entry name" value="Butyryl-CoA Dehydrogenase, subunit A, domain 3"/>
    <property type="match status" value="1"/>
</dbReference>
<reference evidence="3 4" key="1">
    <citation type="submission" date="2024-09" db="EMBL/GenBank/DDBJ databases">
        <authorList>
            <person name="Sun Q."/>
            <person name="Mori K."/>
        </authorList>
    </citation>
    <scope>NUCLEOTIDE SEQUENCE [LARGE SCALE GENOMIC DNA]</scope>
    <source>
        <strain evidence="3 4">JCM 13852</strain>
    </source>
</reference>
<evidence type="ECO:0000313" key="4">
    <source>
        <dbReference type="Proteomes" id="UP001589535"/>
    </source>
</evidence>
<keyword evidence="1" id="KW-0560">Oxidoreductase</keyword>
<protein>
    <recommendedName>
        <fullName evidence="2">Acyl-CoA dehydrogenase C-terminal domain-containing protein</fullName>
    </recommendedName>
</protein>
<comment type="caution">
    <text evidence="3">The sequence shown here is derived from an EMBL/GenBank/DDBJ whole genome shotgun (WGS) entry which is preliminary data.</text>
</comment>
<feature type="domain" description="Acyl-CoA dehydrogenase C-terminal" evidence="2">
    <location>
        <begin position="7"/>
        <end position="36"/>
    </location>
</feature>
<dbReference type="RefSeq" id="WP_378193683.1">
    <property type="nucleotide sequence ID" value="NZ_JBHMBK010000010.1"/>
</dbReference>
<dbReference type="InterPro" id="IPR013107">
    <property type="entry name" value="Acyl-CoA_DH_C"/>
</dbReference>
<name>A0ABV5U4Y2_9PSEU</name>
<dbReference type="Pfam" id="PF08028">
    <property type="entry name" value="Acyl-CoA_dh_2"/>
    <property type="match status" value="1"/>
</dbReference>
<proteinExistence type="predicted"/>
<sequence>MSIAAGYAGAGALHAVQPMQRCFRDLHAAAQHIYFSAAASKRYAKLRFGIEQPTFWF</sequence>
<keyword evidence="4" id="KW-1185">Reference proteome</keyword>
<dbReference type="Proteomes" id="UP001589535">
    <property type="component" value="Unassembled WGS sequence"/>
</dbReference>
<evidence type="ECO:0000259" key="2">
    <source>
        <dbReference type="Pfam" id="PF08028"/>
    </source>
</evidence>
<evidence type="ECO:0000313" key="3">
    <source>
        <dbReference type="EMBL" id="MFB9685725.1"/>
    </source>
</evidence>
<dbReference type="EMBL" id="JBHMBK010000010">
    <property type="protein sequence ID" value="MFB9685725.1"/>
    <property type="molecule type" value="Genomic_DNA"/>
</dbReference>
<organism evidence="3 4">
    <name type="scientific">Amycolatopsis plumensis</name>
    <dbReference type="NCBI Taxonomy" id="236508"/>
    <lineage>
        <taxon>Bacteria</taxon>
        <taxon>Bacillati</taxon>
        <taxon>Actinomycetota</taxon>
        <taxon>Actinomycetes</taxon>
        <taxon>Pseudonocardiales</taxon>
        <taxon>Pseudonocardiaceae</taxon>
        <taxon>Amycolatopsis</taxon>
    </lineage>
</organism>
<gene>
    <name evidence="3" type="ORF">ACFFTO_16140</name>
</gene>
<evidence type="ECO:0000256" key="1">
    <source>
        <dbReference type="ARBA" id="ARBA00023002"/>
    </source>
</evidence>